<protein>
    <submittedName>
        <fullName evidence="1">Uncharacterized protein</fullName>
    </submittedName>
</protein>
<sequence>MDSLHKQDIKHIFDSIMKPPYYEITPPILKLISSIAEKVGEIKASHLIIPQAD</sequence>
<accession>A0ABT7YDK7</accession>
<comment type="caution">
    <text evidence="1">The sequence shown here is derived from an EMBL/GenBank/DDBJ whole genome shotgun (WGS) entry which is preliminary data.</text>
</comment>
<reference evidence="1" key="1">
    <citation type="submission" date="2023-06" db="EMBL/GenBank/DDBJ databases">
        <title>Robiginitalea aurantiacus sp. nov. and Algoriphagus sediminis sp. nov., isolated from coastal sediment.</title>
        <authorList>
            <person name="Zhou Z.Y."/>
            <person name="An J."/>
            <person name="Jia Y.W."/>
            <person name="Du Z.J."/>
        </authorList>
    </citation>
    <scope>NUCLEOTIDE SEQUENCE</scope>
    <source>
        <strain evidence="1">C2-7</strain>
    </source>
</reference>
<dbReference type="Proteomes" id="UP001171916">
    <property type="component" value="Unassembled WGS sequence"/>
</dbReference>
<keyword evidence="2" id="KW-1185">Reference proteome</keyword>
<proteinExistence type="predicted"/>
<gene>
    <name evidence="1" type="ORF">QVH07_10500</name>
</gene>
<dbReference type="RefSeq" id="WP_290000220.1">
    <property type="nucleotide sequence ID" value="NZ_JAUEPH010000004.1"/>
</dbReference>
<evidence type="ECO:0000313" key="2">
    <source>
        <dbReference type="Proteomes" id="UP001171916"/>
    </source>
</evidence>
<dbReference type="EMBL" id="JAUEPH010000004">
    <property type="protein sequence ID" value="MDN3204582.1"/>
    <property type="molecule type" value="Genomic_DNA"/>
</dbReference>
<evidence type="ECO:0000313" key="1">
    <source>
        <dbReference type="EMBL" id="MDN3204582.1"/>
    </source>
</evidence>
<organism evidence="1 2">
    <name type="scientific">Algoriphagus sediminis</name>
    <dbReference type="NCBI Taxonomy" id="3057113"/>
    <lineage>
        <taxon>Bacteria</taxon>
        <taxon>Pseudomonadati</taxon>
        <taxon>Bacteroidota</taxon>
        <taxon>Cytophagia</taxon>
        <taxon>Cytophagales</taxon>
        <taxon>Cyclobacteriaceae</taxon>
        <taxon>Algoriphagus</taxon>
    </lineage>
</organism>
<name>A0ABT7YDK7_9BACT</name>